<dbReference type="KEGG" id="nth:Nther_2425"/>
<reference evidence="3 4" key="2">
    <citation type="journal article" date="2011" name="J. Bacteriol.">
        <title>Complete genome sequence of the anaerobic, halophilic alkalithermophile Natranaerobius thermophilus JW/NM-WN-LF.</title>
        <authorList>
            <person name="Zhao B."/>
            <person name="Mesbah N.M."/>
            <person name="Dalin E."/>
            <person name="Goodwin L."/>
            <person name="Nolan M."/>
            <person name="Pitluck S."/>
            <person name="Chertkov O."/>
            <person name="Brettin T.S."/>
            <person name="Han J."/>
            <person name="Larimer F.W."/>
            <person name="Land M.L."/>
            <person name="Hauser L."/>
            <person name="Kyrpides N."/>
            <person name="Wiegel J."/>
        </authorList>
    </citation>
    <scope>NUCLEOTIDE SEQUENCE [LARGE SCALE GENOMIC DNA]</scope>
    <source>
        <strain evidence="4">ATCC BAA-1301 / DSM 18059 / JW/NM-WN-LF</strain>
    </source>
</reference>
<dbReference type="HOGENOM" id="CLU_036902_0_1_9"/>
<dbReference type="Proteomes" id="UP000001683">
    <property type="component" value="Chromosome"/>
</dbReference>
<evidence type="ECO:0000259" key="2">
    <source>
        <dbReference type="Pfam" id="PF02371"/>
    </source>
</evidence>
<dbReference type="NCBIfam" id="NF033542">
    <property type="entry name" value="transpos_IS110"/>
    <property type="match status" value="1"/>
</dbReference>
<dbReference type="PANTHER" id="PTHR33055">
    <property type="entry name" value="TRANSPOSASE FOR INSERTION SEQUENCE ELEMENT IS1111A"/>
    <property type="match status" value="1"/>
</dbReference>
<feature type="domain" description="Transposase IS110-like N-terminal" evidence="1">
    <location>
        <begin position="4"/>
        <end position="157"/>
    </location>
</feature>
<dbReference type="GO" id="GO:0006313">
    <property type="term" value="P:DNA transposition"/>
    <property type="evidence" value="ECO:0007669"/>
    <property type="project" value="InterPro"/>
</dbReference>
<dbReference type="OrthoDB" id="9811278at2"/>
<keyword evidence="4" id="KW-1185">Reference proteome</keyword>
<dbReference type="Pfam" id="PF02371">
    <property type="entry name" value="Transposase_20"/>
    <property type="match status" value="1"/>
</dbReference>
<dbReference type="RefSeq" id="WP_012448837.1">
    <property type="nucleotide sequence ID" value="NC_010718.1"/>
</dbReference>
<dbReference type="AlphaFoldDB" id="B2A0W0"/>
<dbReference type="InParanoid" id="B2A0W0"/>
<reference evidence="3 4" key="1">
    <citation type="submission" date="2008-04" db="EMBL/GenBank/DDBJ databases">
        <title>Complete sequence of chromosome of Natranaerobius thermophilus JW/NM-WN-LF.</title>
        <authorList>
            <consortium name="US DOE Joint Genome Institute"/>
            <person name="Copeland A."/>
            <person name="Lucas S."/>
            <person name="Lapidus A."/>
            <person name="Glavina del Rio T."/>
            <person name="Dalin E."/>
            <person name="Tice H."/>
            <person name="Bruce D."/>
            <person name="Goodwin L."/>
            <person name="Pitluck S."/>
            <person name="Chertkov O."/>
            <person name="Brettin T."/>
            <person name="Detter J.C."/>
            <person name="Han C."/>
            <person name="Kuske C.R."/>
            <person name="Schmutz J."/>
            <person name="Larimer F."/>
            <person name="Land M."/>
            <person name="Hauser L."/>
            <person name="Kyrpides N."/>
            <person name="Lykidis A."/>
            <person name="Mesbah N.M."/>
            <person name="Wiegel J."/>
        </authorList>
    </citation>
    <scope>NUCLEOTIDE SEQUENCE [LARGE SCALE GENOMIC DNA]</scope>
    <source>
        <strain evidence="4">ATCC BAA-1301 / DSM 18059 / JW/NM-WN-LF</strain>
    </source>
</reference>
<protein>
    <submittedName>
        <fullName evidence="3">Transposase IS111A/IS1328/IS1533</fullName>
    </submittedName>
</protein>
<evidence type="ECO:0000313" key="4">
    <source>
        <dbReference type="Proteomes" id="UP000001683"/>
    </source>
</evidence>
<dbReference type="InterPro" id="IPR002525">
    <property type="entry name" value="Transp_IS110-like_N"/>
</dbReference>
<dbReference type="InterPro" id="IPR047650">
    <property type="entry name" value="Transpos_IS110"/>
</dbReference>
<accession>B2A0W0</accession>
<dbReference type="PANTHER" id="PTHR33055:SF3">
    <property type="entry name" value="PUTATIVE TRANSPOSASE FOR IS117-RELATED"/>
    <property type="match status" value="1"/>
</dbReference>
<feature type="domain" description="Transposase IS116/IS110/IS902 C-terminal" evidence="2">
    <location>
        <begin position="266"/>
        <end position="350"/>
    </location>
</feature>
<organism evidence="3 4">
    <name type="scientific">Natranaerobius thermophilus (strain ATCC BAA-1301 / DSM 18059 / JW/NM-WN-LF)</name>
    <dbReference type="NCBI Taxonomy" id="457570"/>
    <lineage>
        <taxon>Bacteria</taxon>
        <taxon>Bacillati</taxon>
        <taxon>Bacillota</taxon>
        <taxon>Clostridia</taxon>
        <taxon>Natranaerobiales</taxon>
        <taxon>Natranaerobiaceae</taxon>
        <taxon>Natranaerobius</taxon>
    </lineage>
</organism>
<dbReference type="GO" id="GO:0003677">
    <property type="term" value="F:DNA binding"/>
    <property type="evidence" value="ECO:0007669"/>
    <property type="project" value="InterPro"/>
</dbReference>
<proteinExistence type="predicted"/>
<gene>
    <name evidence="3" type="ordered locus">Nther_2425</name>
</gene>
<dbReference type="eggNOG" id="COG3547">
    <property type="taxonomic scope" value="Bacteria"/>
</dbReference>
<sequence>MYFVGIDWADTKHDILVMSGDGRELDNFTIQHSKDGFETLKNKLLKHDDDPENFYCLIETKHGLLTQYLLENNFTVYSVNPKLVDARRKASGAKTDFIDAKILANMGRSELHDLHKLEPDSEHIQELKVLTRDQEALIQESARLTNRLISTLKEYYPVALELFSKITLPVSLAFLRKYPTPKQARKASRDEIFKFLKKQKHPNPTSKANEIFTKLQKPNLEGNRAICSAKSKFLFTILDQLEPLLEHIDEYDKEIEKLFKSHSDSKIFDSIPGAGKRIAPRLLAEWGDDRSRYADASVVQALAGTSPVPHQSGKMRIVKRRHSCIKPFRNALHQFALQTTRWIPWAKDYYYKKRKEGKQHHEAVRTLANIWVRILFAMWVNKEPYNESKFIKAREKHAA</sequence>
<dbReference type="GO" id="GO:0004803">
    <property type="term" value="F:transposase activity"/>
    <property type="evidence" value="ECO:0007669"/>
    <property type="project" value="InterPro"/>
</dbReference>
<dbReference type="Pfam" id="PF01548">
    <property type="entry name" value="DEDD_Tnp_IS110"/>
    <property type="match status" value="1"/>
</dbReference>
<dbReference type="InterPro" id="IPR003346">
    <property type="entry name" value="Transposase_20"/>
</dbReference>
<dbReference type="EMBL" id="CP001034">
    <property type="protein sequence ID" value="ACB85990.1"/>
    <property type="molecule type" value="Genomic_DNA"/>
</dbReference>
<name>B2A0W0_NATTJ</name>
<evidence type="ECO:0000313" key="3">
    <source>
        <dbReference type="EMBL" id="ACB85990.1"/>
    </source>
</evidence>
<evidence type="ECO:0000259" key="1">
    <source>
        <dbReference type="Pfam" id="PF01548"/>
    </source>
</evidence>